<evidence type="ECO:0000259" key="1">
    <source>
        <dbReference type="PROSITE" id="PS51186"/>
    </source>
</evidence>
<dbReference type="SUPFAM" id="SSF55729">
    <property type="entry name" value="Acyl-CoA N-acyltransferases (Nat)"/>
    <property type="match status" value="1"/>
</dbReference>
<name>A0ABS4FT99_9BACL</name>
<protein>
    <submittedName>
        <fullName evidence="2">RimJ/RimL family protein N-acetyltransferase</fullName>
    </submittedName>
</protein>
<dbReference type="EMBL" id="JAGGKG010000010">
    <property type="protein sequence ID" value="MBP1905808.1"/>
    <property type="molecule type" value="Genomic_DNA"/>
</dbReference>
<dbReference type="Proteomes" id="UP001519272">
    <property type="component" value="Unassembled WGS sequence"/>
</dbReference>
<proteinExistence type="predicted"/>
<accession>A0ABS4FT99</accession>
<sequence>MTYTSSLYNINIMKLEEAQEIVKWRYDSPYSRYDMSDEEEDIQELMDGTYFSAKNLEDELIGFFCFGLNAQINAINKKVVYCDQTALDIGLGLRPDLTGQGKGKEFLLAGIYFAQNQYTFQKLRLSVAAFNKRAISLYENVGFVITGNLINKHNKEVFFLMERECEK</sequence>
<evidence type="ECO:0000313" key="2">
    <source>
        <dbReference type="EMBL" id="MBP1905808.1"/>
    </source>
</evidence>
<comment type="caution">
    <text evidence="2">The sequence shown here is derived from an EMBL/GenBank/DDBJ whole genome shotgun (WGS) entry which is preliminary data.</text>
</comment>
<dbReference type="PROSITE" id="PS51186">
    <property type="entry name" value="GNAT"/>
    <property type="match status" value="1"/>
</dbReference>
<dbReference type="Pfam" id="PF00583">
    <property type="entry name" value="Acetyltransf_1"/>
    <property type="match status" value="1"/>
</dbReference>
<feature type="domain" description="N-acetyltransferase" evidence="1">
    <location>
        <begin position="8"/>
        <end position="166"/>
    </location>
</feature>
<dbReference type="InterPro" id="IPR000182">
    <property type="entry name" value="GNAT_dom"/>
</dbReference>
<gene>
    <name evidence="2" type="ORF">J2Z32_002456</name>
</gene>
<reference evidence="2 3" key="1">
    <citation type="submission" date="2021-03" db="EMBL/GenBank/DDBJ databases">
        <title>Genomic Encyclopedia of Type Strains, Phase IV (KMG-IV): sequencing the most valuable type-strain genomes for metagenomic binning, comparative biology and taxonomic classification.</title>
        <authorList>
            <person name="Goeker M."/>
        </authorList>
    </citation>
    <scope>NUCLEOTIDE SEQUENCE [LARGE SCALE GENOMIC DNA]</scope>
    <source>
        <strain evidence="2 3">DSM 14349</strain>
    </source>
</reference>
<keyword evidence="3" id="KW-1185">Reference proteome</keyword>
<evidence type="ECO:0000313" key="3">
    <source>
        <dbReference type="Proteomes" id="UP001519272"/>
    </source>
</evidence>
<dbReference type="InterPro" id="IPR016181">
    <property type="entry name" value="Acyl_CoA_acyltransferase"/>
</dbReference>
<organism evidence="2 3">
    <name type="scientific">Paenibacillus turicensis</name>
    <dbReference type="NCBI Taxonomy" id="160487"/>
    <lineage>
        <taxon>Bacteria</taxon>
        <taxon>Bacillati</taxon>
        <taxon>Bacillota</taxon>
        <taxon>Bacilli</taxon>
        <taxon>Bacillales</taxon>
        <taxon>Paenibacillaceae</taxon>
        <taxon>Paenibacillus</taxon>
    </lineage>
</organism>
<dbReference type="Gene3D" id="3.40.630.30">
    <property type="match status" value="1"/>
</dbReference>